<dbReference type="Pfam" id="PF01790">
    <property type="entry name" value="LGT"/>
    <property type="match status" value="1"/>
</dbReference>
<dbReference type="PANTHER" id="PTHR30589">
    <property type="entry name" value="PROLIPOPROTEIN DIACYLGLYCERYL TRANSFERASE"/>
    <property type="match status" value="1"/>
</dbReference>
<proteinExistence type="inferred from homology"/>
<dbReference type="Proteomes" id="UP001595526">
    <property type="component" value="Unassembled WGS sequence"/>
</dbReference>
<protein>
    <submittedName>
        <fullName evidence="8">Prolipoprotein diacylglyceryl transferase</fullName>
        <ecNumber evidence="8">2.5.1.145</ecNumber>
    </submittedName>
</protein>
<evidence type="ECO:0000256" key="6">
    <source>
        <dbReference type="ARBA" id="ARBA00023136"/>
    </source>
</evidence>
<feature type="transmembrane region" description="Helical" evidence="7">
    <location>
        <begin position="189"/>
        <end position="207"/>
    </location>
</feature>
<keyword evidence="9" id="KW-1185">Reference proteome</keyword>
<dbReference type="RefSeq" id="WP_379022427.1">
    <property type="nucleotide sequence ID" value="NZ_JBHRTA010000030.1"/>
</dbReference>
<evidence type="ECO:0000313" key="8">
    <source>
        <dbReference type="EMBL" id="MFC3198102.1"/>
    </source>
</evidence>
<evidence type="ECO:0000313" key="9">
    <source>
        <dbReference type="Proteomes" id="UP001595526"/>
    </source>
</evidence>
<dbReference type="EMBL" id="JBHRTA010000030">
    <property type="protein sequence ID" value="MFC3198102.1"/>
    <property type="molecule type" value="Genomic_DNA"/>
</dbReference>
<feature type="transmembrane region" description="Helical" evidence="7">
    <location>
        <begin position="324"/>
        <end position="344"/>
    </location>
</feature>
<keyword evidence="5 7" id="KW-1133">Transmembrane helix</keyword>
<comment type="caution">
    <text evidence="8">The sequence shown here is derived from an EMBL/GenBank/DDBJ whole genome shotgun (WGS) entry which is preliminary data.</text>
</comment>
<reference evidence="9" key="1">
    <citation type="journal article" date="2019" name="Int. J. Syst. Evol. Microbiol.">
        <title>The Global Catalogue of Microorganisms (GCM) 10K type strain sequencing project: providing services to taxonomists for standard genome sequencing and annotation.</title>
        <authorList>
            <consortium name="The Broad Institute Genomics Platform"/>
            <consortium name="The Broad Institute Genome Sequencing Center for Infectious Disease"/>
            <person name="Wu L."/>
            <person name="Ma J."/>
        </authorList>
    </citation>
    <scope>NUCLEOTIDE SEQUENCE [LARGE SCALE GENOMIC DNA]</scope>
    <source>
        <strain evidence="9">KCTC 52416</strain>
    </source>
</reference>
<dbReference type="PANTHER" id="PTHR30589:SF0">
    <property type="entry name" value="PHOSPHATIDYLGLYCEROL--PROLIPOPROTEIN DIACYLGLYCERYL TRANSFERASE"/>
    <property type="match status" value="1"/>
</dbReference>
<keyword evidence="3 8" id="KW-0808">Transferase</keyword>
<evidence type="ECO:0000256" key="1">
    <source>
        <dbReference type="ARBA" id="ARBA00007150"/>
    </source>
</evidence>
<dbReference type="GO" id="GO:0008961">
    <property type="term" value="F:phosphatidylglycerol-prolipoprotein diacylglyceryl transferase activity"/>
    <property type="evidence" value="ECO:0007669"/>
    <property type="project" value="UniProtKB-EC"/>
</dbReference>
<dbReference type="InterPro" id="IPR001640">
    <property type="entry name" value="Lgt"/>
</dbReference>
<evidence type="ECO:0000256" key="5">
    <source>
        <dbReference type="ARBA" id="ARBA00022989"/>
    </source>
</evidence>
<feature type="transmembrane region" description="Helical" evidence="7">
    <location>
        <begin position="108"/>
        <end position="126"/>
    </location>
</feature>
<feature type="transmembrane region" description="Helical" evidence="7">
    <location>
        <begin position="67"/>
        <end position="88"/>
    </location>
</feature>
<feature type="transmembrane region" description="Helical" evidence="7">
    <location>
        <begin position="147"/>
        <end position="169"/>
    </location>
</feature>
<gene>
    <name evidence="8" type="ORF">ACFOET_10820</name>
</gene>
<name>A0ABV7JS21_9SPHI</name>
<evidence type="ECO:0000256" key="2">
    <source>
        <dbReference type="ARBA" id="ARBA00022475"/>
    </source>
</evidence>
<evidence type="ECO:0000256" key="3">
    <source>
        <dbReference type="ARBA" id="ARBA00022679"/>
    </source>
</evidence>
<sequence length="393" mass="44843">MFPSISSLFNYLFGTEFSWPIPTFGFFVTLSFIFSCLVFRSEFDRKEKEGLIGVVEEKVKVGMWLKLFIFIGYGLVGFFIGFKGWGMLLEYETFLHNPLRWLFSDRGSWSAGVIVLLLFSLFLFLSQRKLFLNPFREETRKVRPRDLIPAMLLWAGITGFLGAKIFSVFEDNRLSGAQGLMELLDSSGLTFWGGLFFGAASYFYIGIRKGIDWKHLADIGALGMLMAYGVGRMGCHLSGDGDWGIVNKYEKPVEWLPQWAWSFRFPHNVINQGEYISGCSGKYCAILPEGVFPTSLYEAATILFVFGMLWCIRKNIKVPGMMFTIYLFVVSIERFLIEFIRVNYKFNVWGVALSEAQLISIALLLLAVVVAVYLSVKRANGYTTEPFEGWDRL</sequence>
<keyword evidence="6 7" id="KW-0472">Membrane</keyword>
<organism evidence="8 9">
    <name type="scientific">Parapedobacter deserti</name>
    <dbReference type="NCBI Taxonomy" id="1912957"/>
    <lineage>
        <taxon>Bacteria</taxon>
        <taxon>Pseudomonadati</taxon>
        <taxon>Bacteroidota</taxon>
        <taxon>Sphingobacteriia</taxon>
        <taxon>Sphingobacteriales</taxon>
        <taxon>Sphingobacteriaceae</taxon>
        <taxon>Parapedobacter</taxon>
    </lineage>
</organism>
<feature type="transmembrane region" description="Helical" evidence="7">
    <location>
        <begin position="20"/>
        <end position="39"/>
    </location>
</feature>
<evidence type="ECO:0000256" key="4">
    <source>
        <dbReference type="ARBA" id="ARBA00022692"/>
    </source>
</evidence>
<accession>A0ABV7JS21</accession>
<comment type="similarity">
    <text evidence="1">Belongs to the Lgt family.</text>
</comment>
<keyword evidence="4 7" id="KW-0812">Transmembrane</keyword>
<dbReference type="EC" id="2.5.1.145" evidence="8"/>
<evidence type="ECO:0000256" key="7">
    <source>
        <dbReference type="SAM" id="Phobius"/>
    </source>
</evidence>
<feature type="transmembrane region" description="Helical" evidence="7">
    <location>
        <begin position="356"/>
        <end position="376"/>
    </location>
</feature>
<keyword evidence="2" id="KW-1003">Cell membrane</keyword>